<dbReference type="OrthoDB" id="4549338at2"/>
<proteinExistence type="predicted"/>
<dbReference type="Proteomes" id="UP000431401">
    <property type="component" value="Unassembled WGS sequence"/>
</dbReference>
<protein>
    <submittedName>
        <fullName evidence="2">Uncharacterized protein</fullName>
    </submittedName>
</protein>
<evidence type="ECO:0000313" key="3">
    <source>
        <dbReference type="Proteomes" id="UP000431401"/>
    </source>
</evidence>
<keyword evidence="3" id="KW-1185">Reference proteome</keyword>
<dbReference type="AlphaFoldDB" id="A0A7K0DGR1"/>
<comment type="caution">
    <text evidence="2">The sequence shown here is derived from an EMBL/GenBank/DDBJ whole genome shotgun (WGS) entry which is preliminary data.</text>
</comment>
<name>A0A7K0DGR1_9NOCA</name>
<reference evidence="2 3" key="1">
    <citation type="submission" date="2019-10" db="EMBL/GenBank/DDBJ databases">
        <title>Nocardia macrotermitis sp. nov. and Nocardia aurantia sp. nov., isolated from the gut of fungus growing-termite Macrotermes natalensis.</title>
        <authorList>
            <person name="Benndorf R."/>
            <person name="Schwitalla J."/>
            <person name="Martin K."/>
            <person name="De Beer W."/>
            <person name="Kaster A.-K."/>
            <person name="Vollmers J."/>
            <person name="Poulsen M."/>
            <person name="Beemelmanns C."/>
        </authorList>
    </citation>
    <scope>NUCLEOTIDE SEQUENCE [LARGE SCALE GENOMIC DNA]</scope>
    <source>
        <strain evidence="2 3">RB56</strain>
    </source>
</reference>
<feature type="region of interest" description="Disordered" evidence="1">
    <location>
        <begin position="1"/>
        <end position="69"/>
    </location>
</feature>
<gene>
    <name evidence="2" type="ORF">NRB56_05540</name>
</gene>
<feature type="compositionally biased region" description="Basic and acidic residues" evidence="1">
    <location>
        <begin position="17"/>
        <end position="31"/>
    </location>
</feature>
<evidence type="ECO:0000313" key="2">
    <source>
        <dbReference type="EMBL" id="MQY25000.1"/>
    </source>
</evidence>
<sequence>MMPTDDRADAWQAWDESVMRRLEQEEARTVEPEGNSGTRTAGAQPRYPALRSRHGLDGTPFADDRSPLPAPTDADSVWARAHPGEWRYYVDPGADDSAVQNSNILGGRLADDEGGFSEVWLNPAFTPLPKSLRRDYFETPLELVLWRFVSGFGTVRSFITAFGNGEVIMVLREDDPLGREWPLRRFSDGSRVLRVFTASKRLPADINPWLRRSISGREVQEQICTLPGVDVLFEFGNGRDMIIMRGWELAEWWDLAEAERRRETK</sequence>
<dbReference type="EMBL" id="WEGI01000001">
    <property type="protein sequence ID" value="MQY25000.1"/>
    <property type="molecule type" value="Genomic_DNA"/>
</dbReference>
<evidence type="ECO:0000256" key="1">
    <source>
        <dbReference type="SAM" id="MobiDB-lite"/>
    </source>
</evidence>
<dbReference type="RefSeq" id="WP_153338842.1">
    <property type="nucleotide sequence ID" value="NZ_WEGI01000001.1"/>
</dbReference>
<organism evidence="2 3">
    <name type="scientific">Nocardia aurantia</name>
    <dbReference type="NCBI Taxonomy" id="2585199"/>
    <lineage>
        <taxon>Bacteria</taxon>
        <taxon>Bacillati</taxon>
        <taxon>Actinomycetota</taxon>
        <taxon>Actinomycetes</taxon>
        <taxon>Mycobacteriales</taxon>
        <taxon>Nocardiaceae</taxon>
        <taxon>Nocardia</taxon>
    </lineage>
</organism>
<accession>A0A7K0DGR1</accession>